<reference evidence="18" key="1">
    <citation type="submission" date="2022-07" db="EMBL/GenBank/DDBJ databases">
        <title>Phylogenomic reconstructions and comparative analyses of Kickxellomycotina fungi.</title>
        <authorList>
            <person name="Reynolds N.K."/>
            <person name="Stajich J.E."/>
            <person name="Barry K."/>
            <person name="Grigoriev I.V."/>
            <person name="Crous P."/>
            <person name="Smith M.E."/>
        </authorList>
    </citation>
    <scope>NUCLEOTIDE SEQUENCE</scope>
    <source>
        <strain evidence="18">NBRC 105414</strain>
    </source>
</reference>
<dbReference type="FunFam" id="3.40.30.10:FF:000185">
    <property type="entry name" value="Protein disulfide-isomerase"/>
    <property type="match status" value="1"/>
</dbReference>
<comment type="subcellular location">
    <subcellularLocation>
        <location evidence="3">Endoplasmic reticulum lumen</location>
    </subcellularLocation>
</comment>
<dbReference type="CDD" id="cd02961">
    <property type="entry name" value="PDI_a_family"/>
    <property type="match status" value="1"/>
</dbReference>
<dbReference type="GO" id="GO:0034976">
    <property type="term" value="P:response to endoplasmic reticulum stress"/>
    <property type="evidence" value="ECO:0007669"/>
    <property type="project" value="TreeGrafter"/>
</dbReference>
<dbReference type="FunFam" id="3.40.30.10:FF:000017">
    <property type="entry name" value="Protein disulfide-isomerase A4"/>
    <property type="match status" value="1"/>
</dbReference>
<gene>
    <name evidence="18" type="primary">PDI1_1</name>
    <name evidence="18" type="ORF">H4R18_001320</name>
</gene>
<protein>
    <recommendedName>
        <fullName evidence="12 15">Protein disulfide-isomerase</fullName>
        <ecNumber evidence="5 15">5.3.4.1</ecNumber>
    </recommendedName>
</protein>
<feature type="compositionally biased region" description="Acidic residues" evidence="16">
    <location>
        <begin position="489"/>
        <end position="500"/>
    </location>
</feature>
<dbReference type="Pfam" id="PF13848">
    <property type="entry name" value="Thioredoxin_6"/>
    <property type="match status" value="1"/>
</dbReference>
<dbReference type="CDD" id="cd02995">
    <property type="entry name" value="PDI_a_PDI_a'_C"/>
    <property type="match status" value="1"/>
</dbReference>
<feature type="disulfide bond" description="Redox-active" evidence="13">
    <location>
        <begin position="61"/>
        <end position="64"/>
    </location>
</feature>
<dbReference type="PRINTS" id="PR00421">
    <property type="entry name" value="THIOREDOXIN"/>
</dbReference>
<evidence type="ECO:0000256" key="8">
    <source>
        <dbReference type="ARBA" id="ARBA00022824"/>
    </source>
</evidence>
<evidence type="ECO:0000313" key="18">
    <source>
        <dbReference type="EMBL" id="KAJ2784098.1"/>
    </source>
</evidence>
<dbReference type="InterPro" id="IPR005788">
    <property type="entry name" value="PDI_thioredoxin-like_dom"/>
</dbReference>
<evidence type="ECO:0000256" key="11">
    <source>
        <dbReference type="ARBA" id="ARBA00023284"/>
    </source>
</evidence>
<keyword evidence="19" id="KW-1185">Reference proteome</keyword>
<dbReference type="NCBIfam" id="TIGR01126">
    <property type="entry name" value="pdi_dom"/>
    <property type="match status" value="2"/>
</dbReference>
<feature type="region of interest" description="Disordered" evidence="16">
    <location>
        <begin position="481"/>
        <end position="546"/>
    </location>
</feature>
<evidence type="ECO:0000256" key="1">
    <source>
        <dbReference type="ARBA" id="ARBA00001182"/>
    </source>
</evidence>
<evidence type="ECO:0000256" key="3">
    <source>
        <dbReference type="ARBA" id="ARBA00004319"/>
    </source>
</evidence>
<dbReference type="SUPFAM" id="SSF52833">
    <property type="entry name" value="Thioredoxin-like"/>
    <property type="match status" value="4"/>
</dbReference>
<name>A0A9W8HFD8_9FUNG</name>
<dbReference type="InterPro" id="IPR036249">
    <property type="entry name" value="Thioredoxin-like_sf"/>
</dbReference>
<comment type="catalytic activity">
    <reaction evidence="1 15">
        <text>Catalyzes the rearrangement of -S-S- bonds in proteins.</text>
        <dbReference type="EC" id="5.3.4.1"/>
    </reaction>
</comment>
<feature type="signal peptide" evidence="15">
    <location>
        <begin position="1"/>
        <end position="24"/>
    </location>
</feature>
<evidence type="ECO:0000256" key="16">
    <source>
        <dbReference type="SAM" id="MobiDB-lite"/>
    </source>
</evidence>
<dbReference type="PANTHER" id="PTHR18929:SF132">
    <property type="entry name" value="PROTEIN DISULFIDE-ISOMERASE A3"/>
    <property type="match status" value="1"/>
</dbReference>
<sequence>MKVSAMRFMLSAAAALAVVGTAAAAADADAKSDVAVLTTDTFKEWTAAQELALVEFYAPWCGHCKALAPEYEKAATALKDEGIRLAKVDCTEEQALCEEMEVPGFPTLKVFRDGVPAAYNGTRKEAGIVSYMRKQLLPPLSTLDADSIEKFTKSDRVVVVGFVDGAEAAEYSVLDALAKELRDDFTFGVVTDKAVAEAQGVVVPGVVVYKEFDDGKDVFADEITADALRSFVKTSSVPLLGEISGDNYSMYAQTGLPFGFAFFDGPETRAELEKQLYPVAKAHKGVLNMVLIDANRFASQADHLNLKRSWPAFAIQRQGTFDKFPFPQDKEISEDAIADFVADFAADKLSPSYKSEPVPETNDGNVFVLVSDQFKEVVFDKTKDVLVEFYAPWCGHCKSLAPVYDRLGAALKGNENLVIAKMDAVANDVPSSEPSLQVYGFPTIVFIRAEDNAIVEYTGNRSIESLVEFIEENAANKITYNKEDLKDSADDEEEEEEEEAPEAKKGAKAEEPEAEKPEAKAEEPKAEEPKAEEPKAEEADDKHDEL</sequence>
<dbReference type="Pfam" id="PF00085">
    <property type="entry name" value="Thioredoxin"/>
    <property type="match status" value="2"/>
</dbReference>
<dbReference type="OrthoDB" id="427280at2759"/>
<feature type="chain" id="PRO_5041017850" description="Protein disulfide-isomerase" evidence="15">
    <location>
        <begin position="25"/>
        <end position="546"/>
    </location>
</feature>
<evidence type="ECO:0000256" key="4">
    <source>
        <dbReference type="ARBA" id="ARBA00006347"/>
    </source>
</evidence>
<feature type="domain" description="Thioredoxin" evidence="17">
    <location>
        <begin position="344"/>
        <end position="475"/>
    </location>
</feature>
<comment type="caution">
    <text evidence="18">The sequence shown here is derived from an EMBL/GenBank/DDBJ whole genome shotgun (WGS) entry which is preliminary data.</text>
</comment>
<keyword evidence="8" id="KW-0256">Endoplasmic reticulum</keyword>
<evidence type="ECO:0000256" key="13">
    <source>
        <dbReference type="PIRSR" id="PIRSR605792-51"/>
    </source>
</evidence>
<feature type="domain" description="Thioredoxin" evidence="17">
    <location>
        <begin position="14"/>
        <end position="137"/>
    </location>
</feature>
<dbReference type="FunFam" id="3.40.30.10:FF:000027">
    <property type="entry name" value="protein disulfide-isomerase A2"/>
    <property type="match status" value="1"/>
</dbReference>
<dbReference type="InterPro" id="IPR013766">
    <property type="entry name" value="Thioredoxin_domain"/>
</dbReference>
<evidence type="ECO:0000256" key="15">
    <source>
        <dbReference type="RuleBase" id="RU361130"/>
    </source>
</evidence>
<dbReference type="Proteomes" id="UP001140217">
    <property type="component" value="Unassembled WGS sequence"/>
</dbReference>
<keyword evidence="10 15" id="KW-0413">Isomerase</keyword>
<dbReference type="EC" id="5.3.4.1" evidence="5 15"/>
<comment type="function">
    <text evidence="2">Participates in the folding of proteins containing disulfide bonds, may be involved in glycosylation, prolyl hydroxylation and triglyceride transfer.</text>
</comment>
<keyword evidence="6 15" id="KW-0732">Signal</keyword>
<evidence type="ECO:0000256" key="5">
    <source>
        <dbReference type="ARBA" id="ARBA00012723"/>
    </source>
</evidence>
<evidence type="ECO:0000256" key="9">
    <source>
        <dbReference type="ARBA" id="ARBA00023157"/>
    </source>
</evidence>
<evidence type="ECO:0000256" key="12">
    <source>
        <dbReference type="ARBA" id="ARBA00039846"/>
    </source>
</evidence>
<evidence type="ECO:0000256" key="10">
    <source>
        <dbReference type="ARBA" id="ARBA00023235"/>
    </source>
</evidence>
<dbReference type="PROSITE" id="PS00194">
    <property type="entry name" value="THIOREDOXIN_1"/>
    <property type="match status" value="2"/>
</dbReference>
<keyword evidence="9 13" id="KW-1015">Disulfide bond</keyword>
<dbReference type="InterPro" id="IPR005792">
    <property type="entry name" value="Prot_disulphide_isomerase"/>
</dbReference>
<dbReference type="GO" id="GO:0005788">
    <property type="term" value="C:endoplasmic reticulum lumen"/>
    <property type="evidence" value="ECO:0007669"/>
    <property type="project" value="UniProtKB-SubCell"/>
</dbReference>
<evidence type="ECO:0000259" key="17">
    <source>
        <dbReference type="PROSITE" id="PS51352"/>
    </source>
</evidence>
<dbReference type="CDD" id="cd02981">
    <property type="entry name" value="PDI_b_family"/>
    <property type="match status" value="1"/>
</dbReference>
<feature type="disulfide bond" description="Redox-active" evidence="13">
    <location>
        <begin position="394"/>
        <end position="397"/>
    </location>
</feature>
<dbReference type="GO" id="GO:0003756">
    <property type="term" value="F:protein disulfide isomerase activity"/>
    <property type="evidence" value="ECO:0007669"/>
    <property type="project" value="UniProtKB-EC"/>
</dbReference>
<dbReference type="PROSITE" id="PS51352">
    <property type="entry name" value="THIOREDOXIN_2"/>
    <property type="match status" value="2"/>
</dbReference>
<proteinExistence type="inferred from homology"/>
<dbReference type="GO" id="GO:0006457">
    <property type="term" value="P:protein folding"/>
    <property type="evidence" value="ECO:0007669"/>
    <property type="project" value="TreeGrafter"/>
</dbReference>
<feature type="compositionally biased region" description="Basic and acidic residues" evidence="16">
    <location>
        <begin position="501"/>
        <end position="546"/>
    </location>
</feature>
<evidence type="ECO:0000256" key="6">
    <source>
        <dbReference type="ARBA" id="ARBA00022729"/>
    </source>
</evidence>
<evidence type="ECO:0000313" key="19">
    <source>
        <dbReference type="Proteomes" id="UP001140217"/>
    </source>
</evidence>
<accession>A0A9W8HFD8</accession>
<dbReference type="CDD" id="cd02982">
    <property type="entry name" value="PDI_b'_family"/>
    <property type="match status" value="1"/>
</dbReference>
<dbReference type="NCBIfam" id="TIGR01130">
    <property type="entry name" value="ER_PDI_fam"/>
    <property type="match status" value="1"/>
</dbReference>
<dbReference type="EMBL" id="JANBUL010000033">
    <property type="protein sequence ID" value="KAJ2784098.1"/>
    <property type="molecule type" value="Genomic_DNA"/>
</dbReference>
<evidence type="ECO:0000256" key="7">
    <source>
        <dbReference type="ARBA" id="ARBA00022737"/>
    </source>
</evidence>
<evidence type="ECO:0000256" key="14">
    <source>
        <dbReference type="RuleBase" id="RU004208"/>
    </source>
</evidence>
<keyword evidence="7" id="KW-0677">Repeat</keyword>
<comment type="similarity">
    <text evidence="4 14">Belongs to the protein disulfide isomerase family.</text>
</comment>
<dbReference type="InterPro" id="IPR017937">
    <property type="entry name" value="Thioredoxin_CS"/>
</dbReference>
<keyword evidence="11 13" id="KW-0676">Redox-active center</keyword>
<dbReference type="AlphaFoldDB" id="A0A9W8HFD8"/>
<dbReference type="PANTHER" id="PTHR18929">
    <property type="entry name" value="PROTEIN DISULFIDE ISOMERASE"/>
    <property type="match status" value="1"/>
</dbReference>
<organism evidence="18 19">
    <name type="scientific">Coemansia javaensis</name>
    <dbReference type="NCBI Taxonomy" id="2761396"/>
    <lineage>
        <taxon>Eukaryota</taxon>
        <taxon>Fungi</taxon>
        <taxon>Fungi incertae sedis</taxon>
        <taxon>Zoopagomycota</taxon>
        <taxon>Kickxellomycotina</taxon>
        <taxon>Kickxellomycetes</taxon>
        <taxon>Kickxellales</taxon>
        <taxon>Kickxellaceae</taxon>
        <taxon>Coemansia</taxon>
    </lineage>
</organism>
<dbReference type="Gene3D" id="3.40.30.10">
    <property type="entry name" value="Glutaredoxin"/>
    <property type="match status" value="4"/>
</dbReference>
<evidence type="ECO:0000256" key="2">
    <source>
        <dbReference type="ARBA" id="ARBA00002692"/>
    </source>
</evidence>